<dbReference type="eggNOG" id="ENOG502QV6W">
    <property type="taxonomic scope" value="Eukaryota"/>
</dbReference>
<dbReference type="GO" id="GO:0019441">
    <property type="term" value="P:L-tryptophan catabolic process to kynurenine"/>
    <property type="evidence" value="ECO:0007669"/>
    <property type="project" value="InterPro"/>
</dbReference>
<evidence type="ECO:0000256" key="5">
    <source>
        <dbReference type="SAM" id="MobiDB-lite"/>
    </source>
</evidence>
<dbReference type="STRING" id="1109443.G4TQA5"/>
<dbReference type="AlphaFoldDB" id="G4TQA5"/>
<keyword evidence="2 4" id="KW-0479">Metal-binding</keyword>
<dbReference type="GO" id="GO:0033754">
    <property type="term" value="F:indoleamine 2,3-dioxygenase activity"/>
    <property type="evidence" value="ECO:0007669"/>
    <property type="project" value="TreeGrafter"/>
</dbReference>
<evidence type="ECO:0000313" key="8">
    <source>
        <dbReference type="Proteomes" id="UP000007148"/>
    </source>
</evidence>
<feature type="region of interest" description="Disordered" evidence="5">
    <location>
        <begin position="532"/>
        <end position="555"/>
    </location>
</feature>
<dbReference type="InParanoid" id="G4TQA5"/>
<dbReference type="InterPro" id="IPR000898">
    <property type="entry name" value="Indolamine_dOase"/>
</dbReference>
<gene>
    <name evidence="7" type="ORF">PIIN_07451</name>
</gene>
<dbReference type="GO" id="GO:0034354">
    <property type="term" value="P:'de novo' NAD+ biosynthetic process from L-tryptophan"/>
    <property type="evidence" value="ECO:0007669"/>
    <property type="project" value="TreeGrafter"/>
</dbReference>
<evidence type="ECO:0000256" key="1">
    <source>
        <dbReference type="ARBA" id="ARBA00007119"/>
    </source>
</evidence>
<keyword evidence="7" id="KW-0223">Dioxygenase</keyword>
<comment type="caution">
    <text evidence="7">The sequence shown here is derived from an EMBL/GenBank/DDBJ whole genome shotgun (WGS) entry which is preliminary data.</text>
</comment>
<dbReference type="Pfam" id="PF01231">
    <property type="entry name" value="IDO"/>
    <property type="match status" value="2"/>
</dbReference>
<dbReference type="OrthoDB" id="540174at2759"/>
<organism evidence="7 8">
    <name type="scientific">Serendipita indica (strain DSM 11827)</name>
    <name type="common">Root endophyte fungus</name>
    <name type="synonym">Piriformospora indica</name>
    <dbReference type="NCBI Taxonomy" id="1109443"/>
    <lineage>
        <taxon>Eukaryota</taxon>
        <taxon>Fungi</taxon>
        <taxon>Dikarya</taxon>
        <taxon>Basidiomycota</taxon>
        <taxon>Agaricomycotina</taxon>
        <taxon>Agaricomycetes</taxon>
        <taxon>Sebacinales</taxon>
        <taxon>Serendipitaceae</taxon>
        <taxon>Serendipita</taxon>
    </lineage>
</organism>
<dbReference type="GO" id="GO:0020037">
    <property type="term" value="F:heme binding"/>
    <property type="evidence" value="ECO:0007669"/>
    <property type="project" value="InterPro"/>
</dbReference>
<feature type="signal peptide" evidence="6">
    <location>
        <begin position="1"/>
        <end position="25"/>
    </location>
</feature>
<feature type="chain" id="PRO_5003469333" evidence="6">
    <location>
        <begin position="26"/>
        <end position="702"/>
    </location>
</feature>
<dbReference type="EMBL" id="CAFZ01000230">
    <property type="protein sequence ID" value="CCA73498.1"/>
    <property type="molecule type" value="Genomic_DNA"/>
</dbReference>
<keyword evidence="7" id="KW-0560">Oxidoreductase</keyword>
<name>G4TQA5_SERID</name>
<accession>G4TQA5</accession>
<feature type="compositionally biased region" description="Low complexity" evidence="5">
    <location>
        <begin position="498"/>
        <end position="509"/>
    </location>
</feature>
<dbReference type="HOGENOM" id="CLU_010089_2_0_1"/>
<evidence type="ECO:0000256" key="6">
    <source>
        <dbReference type="SAM" id="SignalP"/>
    </source>
</evidence>
<dbReference type="PANTHER" id="PTHR28657:SF5">
    <property type="entry name" value="INDOLEAMINE 2,3-DIOXYGENASE"/>
    <property type="match status" value="1"/>
</dbReference>
<evidence type="ECO:0000256" key="4">
    <source>
        <dbReference type="PIRSR" id="PIRSR600898-1"/>
    </source>
</evidence>
<keyword evidence="4" id="KW-0349">Heme</keyword>
<protein>
    <submittedName>
        <fullName evidence="7">Related to BNA2-tryptophan 2,3-dioxygenase</fullName>
    </submittedName>
</protein>
<keyword evidence="8" id="KW-1185">Reference proteome</keyword>
<feature type="region of interest" description="Disordered" evidence="5">
    <location>
        <begin position="469"/>
        <end position="509"/>
    </location>
</feature>
<sequence>MPTFASSLVNHIRAALWLLDWPVNAEQVEAAGHPFSASVDKQLESSTFVSSTTKLVYGLASDNCAHASSSSLLSTSSTLSSLTALESPDTIQNVLSRDYEIDGRTGFVPSSAAVTSAPAELDTRDEDIDGKKKNRNRLPAAYDRWEDALASAPDQLALADADDDSMRARRFRMPVLDTTPLENDVQLLRRAHHVLAYLVHFYVHSSPPDPLSPHTILVPKALALPLVRVSKRLDIAPVLTFADTVLWNHEIIDTPETHRSTITDEQQRVNRTKFRPLTRANIRPLTLFTRGPDEANFYGCCAEIELRGVEALRAIAHFYDVAGRPKNASSSSHKDLLSNLADFADELDRRRREEGVDEVTLDEAAACLHTVASVIKDLTTILQSVREICDPHAFYFAVRPWFRGSDASAGVGGSDASSDDTVPVPPPGMRRWIYEGVDEDEVLELSGPSAGQSSIIHTLDIFLDVDHHSTADSRSSTPSTNAAVQKSACPAGYGKTDSTSSSPSEVVPVTRCPVSGARADDDERQQASLSVITHGPSNSDEHTSTPTPAPSYSVEVTKPMPTTLDSSLVQLIEQQQPLSIRELARAHPDRLLKPYNDAVLALKQFRDAHIRIACLYVVSMSRKSSGIPTPPSSMGAEHGIEMMKRAGECGIGAGSMGMAMCPAMRKAALAAKKKTEPVRGTGGNELSLLLKSCRDATSRTLL</sequence>
<dbReference type="SUPFAM" id="SSF140959">
    <property type="entry name" value="Indolic compounds 2,3-dioxygenase-like"/>
    <property type="match status" value="1"/>
</dbReference>
<feature type="compositionally biased region" description="Polar residues" evidence="5">
    <location>
        <begin position="472"/>
        <end position="484"/>
    </location>
</feature>
<comment type="similarity">
    <text evidence="1">Belongs to the indoleamine 2,3-dioxygenase family.</text>
</comment>
<dbReference type="Gene3D" id="1.20.58.480">
    <property type="match status" value="1"/>
</dbReference>
<evidence type="ECO:0000313" key="7">
    <source>
        <dbReference type="EMBL" id="CCA73498.1"/>
    </source>
</evidence>
<keyword evidence="3 4" id="KW-0408">Iron</keyword>
<dbReference type="GO" id="GO:0005737">
    <property type="term" value="C:cytoplasm"/>
    <property type="evidence" value="ECO:0007669"/>
    <property type="project" value="TreeGrafter"/>
</dbReference>
<dbReference type="GO" id="GO:0046872">
    <property type="term" value="F:metal ion binding"/>
    <property type="evidence" value="ECO:0007669"/>
    <property type="project" value="UniProtKB-KW"/>
</dbReference>
<evidence type="ECO:0000256" key="2">
    <source>
        <dbReference type="ARBA" id="ARBA00022723"/>
    </source>
</evidence>
<dbReference type="Proteomes" id="UP000007148">
    <property type="component" value="Unassembled WGS sequence"/>
</dbReference>
<reference evidence="7 8" key="1">
    <citation type="journal article" date="2011" name="PLoS Pathog.">
        <title>Endophytic Life Strategies Decoded by Genome and Transcriptome Analyses of the Mutualistic Root Symbiont Piriformospora indica.</title>
        <authorList>
            <person name="Zuccaro A."/>
            <person name="Lahrmann U."/>
            <person name="Guldener U."/>
            <person name="Langen G."/>
            <person name="Pfiffi S."/>
            <person name="Biedenkopf D."/>
            <person name="Wong P."/>
            <person name="Samans B."/>
            <person name="Grimm C."/>
            <person name="Basiewicz M."/>
            <person name="Murat C."/>
            <person name="Martin F."/>
            <person name="Kogel K.H."/>
        </authorList>
    </citation>
    <scope>NUCLEOTIDE SEQUENCE [LARGE SCALE GENOMIC DNA]</scope>
    <source>
        <strain evidence="7 8">DSM 11827</strain>
    </source>
</reference>
<feature type="binding site" description="proximal binding residue" evidence="4">
    <location>
        <position position="609"/>
    </location>
    <ligand>
        <name>heme b</name>
        <dbReference type="ChEBI" id="CHEBI:60344"/>
    </ligand>
    <ligandPart>
        <name>Fe</name>
        <dbReference type="ChEBI" id="CHEBI:18248"/>
    </ligandPart>
</feature>
<proteinExistence type="inferred from homology"/>
<dbReference type="InterPro" id="IPR037217">
    <property type="entry name" value="Trp/Indoleamine_2_3_dOase-like"/>
</dbReference>
<dbReference type="PANTHER" id="PTHR28657">
    <property type="entry name" value="INDOLEAMINE 2,3-DIOXYGENASE"/>
    <property type="match status" value="1"/>
</dbReference>
<evidence type="ECO:0000256" key="3">
    <source>
        <dbReference type="ARBA" id="ARBA00023004"/>
    </source>
</evidence>
<keyword evidence="6" id="KW-0732">Signal</keyword>
<feature type="region of interest" description="Disordered" evidence="5">
    <location>
        <begin position="112"/>
        <end position="133"/>
    </location>
</feature>